<gene>
    <name evidence="1" type="ORF">LCGC14_0909030</name>
</gene>
<evidence type="ECO:0000313" key="1">
    <source>
        <dbReference type="EMBL" id="KKN23032.1"/>
    </source>
</evidence>
<proteinExistence type="predicted"/>
<protein>
    <submittedName>
        <fullName evidence="1">Uncharacterized protein</fullName>
    </submittedName>
</protein>
<dbReference type="AlphaFoldDB" id="A0A0F9PEX3"/>
<name>A0A0F9PEX3_9ZZZZ</name>
<accession>A0A0F9PEX3</accession>
<sequence>MPLRKCMQEHTHREFKLWNTYLDDEWYRPSRSDYFLMRIAQRVQQVLMKEPNKAKLEHQEVFAKPEKQTADEEKEKVDRSKSIWGGIVGLVKRKKRGHN</sequence>
<organism evidence="1">
    <name type="scientific">marine sediment metagenome</name>
    <dbReference type="NCBI Taxonomy" id="412755"/>
    <lineage>
        <taxon>unclassified sequences</taxon>
        <taxon>metagenomes</taxon>
        <taxon>ecological metagenomes</taxon>
    </lineage>
</organism>
<reference evidence="1" key="1">
    <citation type="journal article" date="2015" name="Nature">
        <title>Complex archaea that bridge the gap between prokaryotes and eukaryotes.</title>
        <authorList>
            <person name="Spang A."/>
            <person name="Saw J.H."/>
            <person name="Jorgensen S.L."/>
            <person name="Zaremba-Niedzwiedzka K."/>
            <person name="Martijn J."/>
            <person name="Lind A.E."/>
            <person name="van Eijk R."/>
            <person name="Schleper C."/>
            <person name="Guy L."/>
            <person name="Ettema T.J."/>
        </authorList>
    </citation>
    <scope>NUCLEOTIDE SEQUENCE</scope>
</reference>
<comment type="caution">
    <text evidence="1">The sequence shown here is derived from an EMBL/GenBank/DDBJ whole genome shotgun (WGS) entry which is preliminary data.</text>
</comment>
<dbReference type="EMBL" id="LAZR01003011">
    <property type="protein sequence ID" value="KKN23032.1"/>
    <property type="molecule type" value="Genomic_DNA"/>
</dbReference>